<evidence type="ECO:0000313" key="2">
    <source>
        <dbReference type="Proteomes" id="UP000253845"/>
    </source>
</evidence>
<organism evidence="1 2">
    <name type="scientific">Aspergillus niger ATCC 13496</name>
    <dbReference type="NCBI Taxonomy" id="1353008"/>
    <lineage>
        <taxon>Eukaryota</taxon>
        <taxon>Fungi</taxon>
        <taxon>Dikarya</taxon>
        <taxon>Ascomycota</taxon>
        <taxon>Pezizomycotina</taxon>
        <taxon>Eurotiomycetes</taxon>
        <taxon>Eurotiomycetidae</taxon>
        <taxon>Eurotiales</taxon>
        <taxon>Aspergillaceae</taxon>
        <taxon>Aspergillus</taxon>
        <taxon>Aspergillus subgen. Circumdati</taxon>
    </lineage>
</organism>
<dbReference type="InterPro" id="IPR038883">
    <property type="entry name" value="AN11006-like"/>
</dbReference>
<gene>
    <name evidence="1" type="ORF">M747DRAFT_246848</name>
</gene>
<dbReference type="AlphaFoldDB" id="A0A370BPX9"/>
<dbReference type="VEuPathDB" id="FungiDB:M747DRAFT_246848"/>
<dbReference type="PANTHER" id="PTHR42085:SF2">
    <property type="entry name" value="F-BOX DOMAIN-CONTAINING PROTEIN"/>
    <property type="match status" value="1"/>
</dbReference>
<name>A0A370BPX9_ASPNG</name>
<evidence type="ECO:0000313" key="1">
    <source>
        <dbReference type="EMBL" id="RDH15559.1"/>
    </source>
</evidence>
<proteinExistence type="predicted"/>
<dbReference type="PANTHER" id="PTHR42085">
    <property type="entry name" value="F-BOX DOMAIN-CONTAINING PROTEIN"/>
    <property type="match status" value="1"/>
</dbReference>
<sequence length="399" mass="44951">LQDSPGSRCIQWDRCNHGIQGSNPMGWEFPERSRALNIPRFRKSHVREVVTCRSTMSSGFQMADYGKRGVVVWLTSTTIADTLTIPASTLSLGFLDLPLKIRNTIYNHVLVIPHPLHIFQDPGCSLEVFAPERPCSWLALTYVNRQISDETRKILYSMNRFIFQEMETARRQGTLLESFLICIGSSNSRVLSHLCINFPAIERLPGLSSEARLTEDGLRRLQLLRQSCTGLKTLEILIFGHFANILVADHQLIDKSFRNIILEVDAQIRGITPLEAIVVRIVYSRGIPAAVRGYLQGLGMGEMEHSRNHNLPNTQFLRSSLVNCLKLMAGLLRTLDCVSSERALSPKKGAWNFSHWSWADYLLNEFGILASRSSERLLAVGKECLANPKLQTLHKLGGR</sequence>
<dbReference type="EMBL" id="KZ851947">
    <property type="protein sequence ID" value="RDH15559.1"/>
    <property type="molecule type" value="Genomic_DNA"/>
</dbReference>
<reference evidence="1 2" key="1">
    <citation type="submission" date="2018-07" db="EMBL/GenBank/DDBJ databases">
        <title>Section-level genome sequencing of Aspergillus section Nigri to investigate inter- and intra-species variation.</title>
        <authorList>
            <consortium name="DOE Joint Genome Institute"/>
            <person name="Vesth T.C."/>
            <person name="Nybo J.L."/>
            <person name="Theobald S."/>
            <person name="Frisvad J.C."/>
            <person name="Larsen T.O."/>
            <person name="Nielsen K.F."/>
            <person name="Hoof J.B."/>
            <person name="Brandl J."/>
            <person name="Salamov A."/>
            <person name="Riley R."/>
            <person name="Gladden J.M."/>
            <person name="Phatale P."/>
            <person name="Nielsen M.T."/>
            <person name="Lyhne E.K."/>
            <person name="Kogle M.E."/>
            <person name="Strasser K."/>
            <person name="McDonnell E."/>
            <person name="Barry K."/>
            <person name="Clum A."/>
            <person name="Chen C."/>
            <person name="Nolan M."/>
            <person name="Sandor L."/>
            <person name="Kuo A."/>
            <person name="Lipzen A."/>
            <person name="Hainaut M."/>
            <person name="Drula E."/>
            <person name="Tsang A."/>
            <person name="Magnuson J.K."/>
            <person name="Henrissat B."/>
            <person name="Wiebenga A."/>
            <person name="Simmons B.A."/>
            <person name="Makela M.R."/>
            <person name="De vries R.P."/>
            <person name="Grigoriev I.V."/>
            <person name="Mortensen U.H."/>
            <person name="Baker S.E."/>
            <person name="Andersen M.R."/>
        </authorList>
    </citation>
    <scope>NUCLEOTIDE SEQUENCE [LARGE SCALE GENOMIC DNA]</scope>
    <source>
        <strain evidence="1 2">ATCC 13496</strain>
    </source>
</reference>
<feature type="non-terminal residue" evidence="1">
    <location>
        <position position="1"/>
    </location>
</feature>
<accession>A0A370BPX9</accession>
<protein>
    <submittedName>
        <fullName evidence="1">Uncharacterized protein</fullName>
    </submittedName>
</protein>
<dbReference type="Proteomes" id="UP000253845">
    <property type="component" value="Unassembled WGS sequence"/>
</dbReference>